<sequence length="363" mass="41428">MNNSTEIIININSDTFPLWFIICYCVFIFLGFILNLCISVQLVQQKQKGAFSSILQLSVVDCLSTFIAVLEVWSINKQSWTFSTTLCLIFSGGEVLINTFIFYNIICLNFHIISSLNLHLNQAHKTKKLQLTSLDDDDSEQFLVDRIDDQNCNRNVVIDYRRKKTTIPIAFPLVLVWFVGLSISIPQFTLSTTVIVQNNSTLCTIFDVFYNKLLQDLSMIFRIVVPVPLLLLSLLLLIKKSYQSKHVKSVEDNSIAIHKAEKMQSLLVLGVSLTIMYIILSLQRLIFYLLHIITQQTDSNNTTDYFKIPPLENVTCTNFTNILSAMAHYSSSTFRAIVYVLVLPEVRCIFSLKQKLICSNSKC</sequence>
<evidence type="ECO:0000313" key="7">
    <source>
        <dbReference type="EMBL" id="KAK4885573.1"/>
    </source>
</evidence>
<evidence type="ECO:0000256" key="4">
    <source>
        <dbReference type="ARBA" id="ARBA00023136"/>
    </source>
</evidence>
<dbReference type="GO" id="GO:0016020">
    <property type="term" value="C:membrane"/>
    <property type="evidence" value="ECO:0007669"/>
    <property type="project" value="UniProtKB-SubCell"/>
</dbReference>
<keyword evidence="3 5" id="KW-1133">Transmembrane helix</keyword>
<reference evidence="8" key="1">
    <citation type="submission" date="2023-01" db="EMBL/GenBank/DDBJ databases">
        <title>Key to firefly adult light organ development and bioluminescence: homeobox transcription factors regulate luciferase expression and transportation to peroxisome.</title>
        <authorList>
            <person name="Fu X."/>
        </authorList>
    </citation>
    <scope>NUCLEOTIDE SEQUENCE [LARGE SCALE GENOMIC DNA]</scope>
</reference>
<gene>
    <name evidence="7" type="ORF">RN001_001844</name>
</gene>
<dbReference type="EMBL" id="JARPUR010000001">
    <property type="protein sequence ID" value="KAK4885573.1"/>
    <property type="molecule type" value="Genomic_DNA"/>
</dbReference>
<keyword evidence="2 5" id="KW-0812">Transmembrane</keyword>
<evidence type="ECO:0000313" key="8">
    <source>
        <dbReference type="Proteomes" id="UP001353858"/>
    </source>
</evidence>
<feature type="transmembrane region" description="Helical" evidence="5">
    <location>
        <begin position="50"/>
        <end position="75"/>
    </location>
</feature>
<evidence type="ECO:0000256" key="5">
    <source>
        <dbReference type="SAM" id="Phobius"/>
    </source>
</evidence>
<dbReference type="AlphaFoldDB" id="A0AAN7QN41"/>
<proteinExistence type="predicted"/>
<comment type="caution">
    <text evidence="7">The sequence shown here is derived from an EMBL/GenBank/DDBJ whole genome shotgun (WGS) entry which is preliminary data.</text>
</comment>
<keyword evidence="8" id="KW-1185">Reference proteome</keyword>
<organism evidence="7 8">
    <name type="scientific">Aquatica leii</name>
    <dbReference type="NCBI Taxonomy" id="1421715"/>
    <lineage>
        <taxon>Eukaryota</taxon>
        <taxon>Metazoa</taxon>
        <taxon>Ecdysozoa</taxon>
        <taxon>Arthropoda</taxon>
        <taxon>Hexapoda</taxon>
        <taxon>Insecta</taxon>
        <taxon>Pterygota</taxon>
        <taxon>Neoptera</taxon>
        <taxon>Endopterygota</taxon>
        <taxon>Coleoptera</taxon>
        <taxon>Polyphaga</taxon>
        <taxon>Elateriformia</taxon>
        <taxon>Elateroidea</taxon>
        <taxon>Lampyridae</taxon>
        <taxon>Luciolinae</taxon>
        <taxon>Aquatica</taxon>
    </lineage>
</organism>
<evidence type="ECO:0000259" key="6">
    <source>
        <dbReference type="PROSITE" id="PS50262"/>
    </source>
</evidence>
<protein>
    <recommendedName>
        <fullName evidence="6">G-protein coupled receptors family 1 profile domain-containing protein</fullName>
    </recommendedName>
</protein>
<feature type="transmembrane region" description="Helical" evidence="5">
    <location>
        <begin position="16"/>
        <end position="38"/>
    </location>
</feature>
<comment type="subcellular location">
    <subcellularLocation>
        <location evidence="1">Membrane</location>
    </subcellularLocation>
</comment>
<dbReference type="Proteomes" id="UP001353858">
    <property type="component" value="Unassembled WGS sequence"/>
</dbReference>
<keyword evidence="4 5" id="KW-0472">Membrane</keyword>
<dbReference type="PROSITE" id="PS50262">
    <property type="entry name" value="G_PROTEIN_RECEP_F1_2"/>
    <property type="match status" value="1"/>
</dbReference>
<dbReference type="InterPro" id="IPR017452">
    <property type="entry name" value="GPCR_Rhodpsn_7TM"/>
</dbReference>
<feature type="transmembrane region" description="Helical" evidence="5">
    <location>
        <begin position="266"/>
        <end position="290"/>
    </location>
</feature>
<feature type="domain" description="G-protein coupled receptors family 1 profile" evidence="6">
    <location>
        <begin position="31"/>
        <end position="339"/>
    </location>
</feature>
<accession>A0AAN7QN41</accession>
<name>A0AAN7QN41_9COLE</name>
<feature type="transmembrane region" description="Helical" evidence="5">
    <location>
        <begin position="219"/>
        <end position="238"/>
    </location>
</feature>
<feature type="transmembrane region" description="Helical" evidence="5">
    <location>
        <begin position="169"/>
        <end position="190"/>
    </location>
</feature>
<dbReference type="Gene3D" id="1.20.1070.10">
    <property type="entry name" value="Rhodopsin 7-helix transmembrane proteins"/>
    <property type="match status" value="1"/>
</dbReference>
<evidence type="ECO:0000256" key="2">
    <source>
        <dbReference type="ARBA" id="ARBA00022692"/>
    </source>
</evidence>
<evidence type="ECO:0000256" key="1">
    <source>
        <dbReference type="ARBA" id="ARBA00004370"/>
    </source>
</evidence>
<feature type="transmembrane region" description="Helical" evidence="5">
    <location>
        <begin position="95"/>
        <end position="118"/>
    </location>
</feature>
<dbReference type="SUPFAM" id="SSF81321">
    <property type="entry name" value="Family A G protein-coupled receptor-like"/>
    <property type="match status" value="1"/>
</dbReference>
<evidence type="ECO:0000256" key="3">
    <source>
        <dbReference type="ARBA" id="ARBA00022989"/>
    </source>
</evidence>